<dbReference type="Proteomes" id="UP001195769">
    <property type="component" value="Unassembled WGS sequence"/>
</dbReference>
<keyword evidence="3" id="KW-1185">Reference proteome</keyword>
<dbReference type="EMBL" id="JABBWK010000051">
    <property type="protein sequence ID" value="KAG1896888.1"/>
    <property type="molecule type" value="Genomic_DNA"/>
</dbReference>
<protein>
    <submittedName>
        <fullName evidence="2">Uncharacterized protein</fullName>
    </submittedName>
</protein>
<proteinExistence type="predicted"/>
<evidence type="ECO:0000313" key="2">
    <source>
        <dbReference type="EMBL" id="KAG1896888.1"/>
    </source>
</evidence>
<name>A0AAD4DZB1_9AGAM</name>
<feature type="compositionally biased region" description="Polar residues" evidence="1">
    <location>
        <begin position="186"/>
        <end position="200"/>
    </location>
</feature>
<accession>A0AAD4DZB1</accession>
<dbReference type="RefSeq" id="XP_041222464.1">
    <property type="nucleotide sequence ID" value="XM_041365688.1"/>
</dbReference>
<dbReference type="AlphaFoldDB" id="A0AAD4DZB1"/>
<gene>
    <name evidence="2" type="ORF">F5891DRAFT_1174955</name>
</gene>
<organism evidence="2 3">
    <name type="scientific">Suillus fuscotomentosus</name>
    <dbReference type="NCBI Taxonomy" id="1912939"/>
    <lineage>
        <taxon>Eukaryota</taxon>
        <taxon>Fungi</taxon>
        <taxon>Dikarya</taxon>
        <taxon>Basidiomycota</taxon>
        <taxon>Agaricomycotina</taxon>
        <taxon>Agaricomycetes</taxon>
        <taxon>Agaricomycetidae</taxon>
        <taxon>Boletales</taxon>
        <taxon>Suillineae</taxon>
        <taxon>Suillaceae</taxon>
        <taxon>Suillus</taxon>
    </lineage>
</organism>
<comment type="caution">
    <text evidence="2">The sequence shown here is derived from an EMBL/GenBank/DDBJ whole genome shotgun (WGS) entry which is preliminary data.</text>
</comment>
<feature type="region of interest" description="Disordered" evidence="1">
    <location>
        <begin position="181"/>
        <end position="200"/>
    </location>
</feature>
<sequence length="276" mass="30676">MPIWTCAIVAEVPRLPAQAFHEWRAGSPSNGLTLDHVIKSFLASEALGVVSRRPFKAEESQEISTRNKYHRVQYAAKEAGERWFPQSYPVPVYALRWYTSAPASRSLEANELFVGTFHSERAPIDQLNQPVWIEARGKWNLGSDVKGNELNVWVNGILGVQLVIVEYILLDSQTDKFGGGKCTEPTAAQKSQNANNDTGTRSVNDVNEVCIVSKEAQIRDNMPSFMVQSGWQERRGTVTQLPAVIDASSDPRYGTVKTRGISRTRAVTDGTDIVLR</sequence>
<reference evidence="2" key="1">
    <citation type="journal article" date="2020" name="New Phytol.">
        <title>Comparative genomics reveals dynamic genome evolution in host specialist ectomycorrhizal fungi.</title>
        <authorList>
            <person name="Lofgren L.A."/>
            <person name="Nguyen N.H."/>
            <person name="Vilgalys R."/>
            <person name="Ruytinx J."/>
            <person name="Liao H.L."/>
            <person name="Branco S."/>
            <person name="Kuo A."/>
            <person name="LaButti K."/>
            <person name="Lipzen A."/>
            <person name="Andreopoulos W."/>
            <person name="Pangilinan J."/>
            <person name="Riley R."/>
            <person name="Hundley H."/>
            <person name="Na H."/>
            <person name="Barry K."/>
            <person name="Grigoriev I.V."/>
            <person name="Stajich J.E."/>
            <person name="Kennedy P.G."/>
        </authorList>
    </citation>
    <scope>NUCLEOTIDE SEQUENCE</scope>
    <source>
        <strain evidence="2">FC203</strain>
    </source>
</reference>
<evidence type="ECO:0000256" key="1">
    <source>
        <dbReference type="SAM" id="MobiDB-lite"/>
    </source>
</evidence>
<dbReference type="GeneID" id="64659986"/>
<evidence type="ECO:0000313" key="3">
    <source>
        <dbReference type="Proteomes" id="UP001195769"/>
    </source>
</evidence>